<dbReference type="Pfam" id="PF13778">
    <property type="entry name" value="DUF4174"/>
    <property type="match status" value="1"/>
</dbReference>
<dbReference type="OrthoDB" id="7362103at2"/>
<evidence type="ECO:0000313" key="3">
    <source>
        <dbReference type="EMBL" id="PWE54023.1"/>
    </source>
</evidence>
<dbReference type="InterPro" id="IPR025232">
    <property type="entry name" value="DUF4174"/>
</dbReference>
<gene>
    <name evidence="3" type="ORF">DEM27_22150</name>
</gene>
<keyword evidence="1" id="KW-0732">Signal</keyword>
<evidence type="ECO:0000256" key="1">
    <source>
        <dbReference type="ARBA" id="ARBA00022729"/>
    </source>
</evidence>
<name>A0A2U2DL56_9HYPH</name>
<comment type="caution">
    <text evidence="3">The sequence shown here is derived from an EMBL/GenBank/DDBJ whole genome shotgun (WGS) entry which is preliminary data.</text>
</comment>
<dbReference type="RefSeq" id="WP_109460431.1">
    <property type="nucleotide sequence ID" value="NZ_QFBC01000012.1"/>
</dbReference>
<proteinExistence type="predicted"/>
<protein>
    <recommendedName>
        <fullName evidence="2">DUF4174 domain-containing protein</fullName>
    </recommendedName>
</protein>
<dbReference type="AlphaFoldDB" id="A0A2U2DL56"/>
<reference evidence="3 4" key="1">
    <citation type="submission" date="2018-05" db="EMBL/GenBank/DDBJ databases">
        <title>The draft genome of strain NS-104.</title>
        <authorList>
            <person name="Hang P."/>
            <person name="Jiang J."/>
        </authorList>
    </citation>
    <scope>NUCLEOTIDE SEQUENCE [LARGE SCALE GENOMIC DNA]</scope>
    <source>
        <strain evidence="3 4">NS-104</strain>
    </source>
</reference>
<accession>A0A2U2DL56</accession>
<sequence>MLKSLATEILGTSVEPQLAAEALSPLRGVNRVFLIFADVSNATAARQENSVLAERNGLTERDMIVIRVKGSVAQPLFGSAPPLDAEHLRQAFNVLDGEFRAVLIGKDGTTKMEVREPISAGELFVLIDAMPIRRQESRS</sequence>
<keyword evidence="4" id="KW-1185">Reference proteome</keyword>
<feature type="domain" description="DUF4174" evidence="2">
    <location>
        <begin position="23"/>
        <end position="136"/>
    </location>
</feature>
<evidence type="ECO:0000313" key="4">
    <source>
        <dbReference type="Proteomes" id="UP000245252"/>
    </source>
</evidence>
<organism evidence="3 4">
    <name type="scientific">Metarhizobium album</name>
    <dbReference type="NCBI Taxonomy" id="2182425"/>
    <lineage>
        <taxon>Bacteria</taxon>
        <taxon>Pseudomonadati</taxon>
        <taxon>Pseudomonadota</taxon>
        <taxon>Alphaproteobacteria</taxon>
        <taxon>Hyphomicrobiales</taxon>
        <taxon>Rhizobiaceae</taxon>
        <taxon>Metarhizobium</taxon>
    </lineage>
</organism>
<evidence type="ECO:0000259" key="2">
    <source>
        <dbReference type="Pfam" id="PF13778"/>
    </source>
</evidence>
<dbReference type="Proteomes" id="UP000245252">
    <property type="component" value="Unassembled WGS sequence"/>
</dbReference>
<dbReference type="EMBL" id="QFBC01000012">
    <property type="protein sequence ID" value="PWE54023.1"/>
    <property type="molecule type" value="Genomic_DNA"/>
</dbReference>